<organism evidence="2 3">
    <name type="scientific">Microbacterium aquimaris</name>
    <dbReference type="NCBI Taxonomy" id="459816"/>
    <lineage>
        <taxon>Bacteria</taxon>
        <taxon>Bacillati</taxon>
        <taxon>Actinomycetota</taxon>
        <taxon>Actinomycetes</taxon>
        <taxon>Micrococcales</taxon>
        <taxon>Microbacteriaceae</taxon>
        <taxon>Microbacterium</taxon>
    </lineage>
</organism>
<dbReference type="PANTHER" id="PTHR43283">
    <property type="entry name" value="BETA-LACTAMASE-RELATED"/>
    <property type="match status" value="1"/>
</dbReference>
<protein>
    <submittedName>
        <fullName evidence="2">Serine hydrolase domain-containing protein</fullName>
        <ecNumber evidence="2">3.1.1.103</ecNumber>
    </submittedName>
</protein>
<dbReference type="Proteomes" id="UP001291912">
    <property type="component" value="Unassembled WGS sequence"/>
</dbReference>
<keyword evidence="2" id="KW-0378">Hydrolase</keyword>
<dbReference type="Pfam" id="PF00144">
    <property type="entry name" value="Beta-lactamase"/>
    <property type="match status" value="1"/>
</dbReference>
<evidence type="ECO:0000313" key="2">
    <source>
        <dbReference type="EMBL" id="MDZ8162520.1"/>
    </source>
</evidence>
<keyword evidence="3" id="KW-1185">Reference proteome</keyword>
<reference evidence="2 3" key="1">
    <citation type="submission" date="2023-10" db="EMBL/GenBank/DDBJ databases">
        <title>Microbacterium xanthum sp. nov., isolated from seaweed.</title>
        <authorList>
            <person name="Lee S.D."/>
        </authorList>
    </citation>
    <scope>NUCLEOTIDE SEQUENCE [LARGE SCALE GENOMIC DNA]</scope>
    <source>
        <strain evidence="2 3">KCTC 19124</strain>
    </source>
</reference>
<dbReference type="InterPro" id="IPR050789">
    <property type="entry name" value="Diverse_Enzym_Activities"/>
</dbReference>
<dbReference type="Gene3D" id="3.40.710.10">
    <property type="entry name" value="DD-peptidase/beta-lactamase superfamily"/>
    <property type="match status" value="1"/>
</dbReference>
<sequence length="371" mass="39812">MSSHRPRRATRSDRALATMAKVVARSDRRRRELPAVQILVRGPGIEFTHGDRTRPFHAASVAKMMTATLAFRLAERGLLDMDAPLTGLLPAAETSGLFARDGRDAAAEVTPRMLAAHTSGAADYFEGGNDTGRPFPSILADDPARRWSPAELLDFTRDHQSPSDGPGAGFLYSDTGYVVLARVIEETGGESLAAQLHGGIFAPTGMTSSALAFHTVPGGATATDTPRREMDIAPIVVDGVDLADTGALSCDWGGGGVVSTLDDLARFSEAWHAGELLGEAGREAMREVRHRFRRGIHYGAGLMQVRYAEFFPLLRRLPHPVGHLGVTGTHLFCAPEPGVTIVLNAHSTAEMVHSFRLHIQLMQAAVSIVRG</sequence>
<dbReference type="InterPro" id="IPR012338">
    <property type="entry name" value="Beta-lactam/transpept-like"/>
</dbReference>
<proteinExistence type="predicted"/>
<comment type="caution">
    <text evidence="2">The sequence shown here is derived from an EMBL/GenBank/DDBJ whole genome shotgun (WGS) entry which is preliminary data.</text>
</comment>
<gene>
    <name evidence="2" type="ORF">R2Q92_11815</name>
</gene>
<accession>A0ABU5N8U8</accession>
<name>A0ABU5N8U8_9MICO</name>
<dbReference type="EC" id="3.1.1.103" evidence="2"/>
<feature type="domain" description="Beta-lactamase-related" evidence="1">
    <location>
        <begin position="55"/>
        <end position="350"/>
    </location>
</feature>
<dbReference type="SUPFAM" id="SSF56601">
    <property type="entry name" value="beta-lactamase/transpeptidase-like"/>
    <property type="match status" value="1"/>
</dbReference>
<dbReference type="GO" id="GO:0016787">
    <property type="term" value="F:hydrolase activity"/>
    <property type="evidence" value="ECO:0007669"/>
    <property type="project" value="UniProtKB-KW"/>
</dbReference>
<dbReference type="RefSeq" id="WP_194425273.1">
    <property type="nucleotide sequence ID" value="NZ_BAAAPT010000002.1"/>
</dbReference>
<dbReference type="EMBL" id="JAWJYN010000002">
    <property type="protein sequence ID" value="MDZ8162520.1"/>
    <property type="molecule type" value="Genomic_DNA"/>
</dbReference>
<evidence type="ECO:0000259" key="1">
    <source>
        <dbReference type="Pfam" id="PF00144"/>
    </source>
</evidence>
<evidence type="ECO:0000313" key="3">
    <source>
        <dbReference type="Proteomes" id="UP001291912"/>
    </source>
</evidence>
<dbReference type="InterPro" id="IPR001466">
    <property type="entry name" value="Beta-lactam-related"/>
</dbReference>